<sequence length="81" mass="9386">MTFLEHKFTIYALDEEKQADKDSLRALKACDAAQKVFKRHAVSDPVKLWELWEDERTKAYNEIVNEEQENTSVDQNAVVSA</sequence>
<proteinExistence type="predicted"/>
<accession>A0ACC2XUL6</accession>
<keyword evidence="2" id="KW-1185">Reference proteome</keyword>
<comment type="caution">
    <text evidence="1">The sequence shown here is derived from an EMBL/GenBank/DDBJ whole genome shotgun (WGS) entry which is preliminary data.</text>
</comment>
<evidence type="ECO:0000313" key="1">
    <source>
        <dbReference type="EMBL" id="KAJ9127295.1"/>
    </source>
</evidence>
<dbReference type="Proteomes" id="UP001234202">
    <property type="component" value="Unassembled WGS sequence"/>
</dbReference>
<protein>
    <submittedName>
        <fullName evidence="1">Uncharacterized protein</fullName>
    </submittedName>
</protein>
<gene>
    <name evidence="1" type="ORF">QFC24_000702</name>
</gene>
<reference evidence="1" key="1">
    <citation type="submission" date="2023-04" db="EMBL/GenBank/DDBJ databases">
        <title>Draft Genome sequencing of Naganishia species isolated from polar environments using Oxford Nanopore Technology.</title>
        <authorList>
            <person name="Leo P."/>
            <person name="Venkateswaran K."/>
        </authorList>
    </citation>
    <scope>NUCLEOTIDE SEQUENCE</scope>
    <source>
        <strain evidence="1">DBVPG 5303</strain>
    </source>
</reference>
<evidence type="ECO:0000313" key="2">
    <source>
        <dbReference type="Proteomes" id="UP001234202"/>
    </source>
</evidence>
<dbReference type="EMBL" id="JASBWV010000002">
    <property type="protein sequence ID" value="KAJ9127295.1"/>
    <property type="molecule type" value="Genomic_DNA"/>
</dbReference>
<organism evidence="1 2">
    <name type="scientific">Naganishia onofrii</name>
    <dbReference type="NCBI Taxonomy" id="1851511"/>
    <lineage>
        <taxon>Eukaryota</taxon>
        <taxon>Fungi</taxon>
        <taxon>Dikarya</taxon>
        <taxon>Basidiomycota</taxon>
        <taxon>Agaricomycotina</taxon>
        <taxon>Tremellomycetes</taxon>
        <taxon>Filobasidiales</taxon>
        <taxon>Filobasidiaceae</taxon>
        <taxon>Naganishia</taxon>
    </lineage>
</organism>
<name>A0ACC2XUL6_9TREE</name>